<sequence>MCANLAEHCQDARCGDTMSNFIAPSPMICHRDGTGIARGDKQLVSTRALKLIRQPNISGAMSRKRDAVSRAVARVSQRSNDVARPENIDHTGTSLGTSPDGCKSARRDEKRLIYGRVSKPVKKVRSPGREMVHRKDGDNTDDDDDDDNEDIAAPGGGLAGCRSRALKESAREDETRLETNYRASPVASSSMGKRGLTLSELRDSRRFIVNDTESSNQGNCGSEINVRAARVHAYVNAPRLLVCGSTCVLPPRHPRRRSPHVSPVCAFNATLCARLRPKSSSPWVLRTLHSSLFEIRSGNFAEVGVEYEIKVRAHTRGTCCGGIAKEQVRRGGLSSTSLMTFSIDSNINQSLIVPRGKSTGFPSVRDLAEGIKSNDNFFSPSGRNECGDLGTSNAGRKGGWVSCERIHAVVFCILSLAACGLKQHPPTHRNSHYVKECTRERENEEKNEGHGTSKSKKKRGSERERENGERRVSQSVDERRKNGPSLPRPTRRGLPKPRESSGLKAETPAGYGARFFRQLSQPFSADYAEALNNADVLLDGPERTARRGTGLPLLRGGYKERGGGGRGWGVAGRAGDFARRVIVKLSSIYFTNLHITSAVVAASQRRIQKRGWTGGGGGATRRVSSATEQGKVAWEGGGEARGWLCVLLPSRKGLQETTDFVAPATSDVRRPHEVVNTDAKLTITGGESHANFDAIFRQRALHYRALASSRPLRPPAPPLTGTILQEKIYGHANYPLKLRETNPRPSANLPRRPRARGVPPSSRTFKIRPIKLFEKLRLASNFPPRRITGFRDQIFNLRSFARITSLHVRRSGRSSAGARMTFLKRPLAYACVYACLYLASLFASFWSGNDYVTRVRGRGSAPRSGVTGKRRGRGILREQRGKWQRRADDAGARIRGTQPKGRRGGRWAKRRDGLRGCITCLLPDHKPPTKTLMSNVNGDNASDPFSIRDLFTQDRLSENIQRGIQPAKEALKASRNITRASPNGFMKNGKYLSGEREKLVCRRHNFEQNVLVYLKILARLRRPGRDGSDETLPIFAPFPPPITPLRKPRATLPGYQRYHLRHHGCSDRRRGSGRTRRIKRVERERARKGEEIKRADGVKAGCVWLRRVPHKKMNGKPTIFPRDSNSRLLPLVAGTRSPPKARRRFANLSQKRSSEYFIVSVTMARKRRFD</sequence>
<protein>
    <submittedName>
        <fullName evidence="3">Uncharacterized protein</fullName>
    </submittedName>
</protein>
<feature type="region of interest" description="Disordered" evidence="1">
    <location>
        <begin position="737"/>
        <end position="761"/>
    </location>
</feature>
<feature type="compositionally biased region" description="Basic and acidic residues" evidence="1">
    <location>
        <begin position="127"/>
        <end position="138"/>
    </location>
</feature>
<dbReference type="EMBL" id="QBLH01001220">
    <property type="protein sequence ID" value="TGZ52614.1"/>
    <property type="molecule type" value="Genomic_DNA"/>
</dbReference>
<keyword evidence="2" id="KW-0472">Membrane</keyword>
<name>A0A4V3SBE5_9HYME</name>
<evidence type="ECO:0000256" key="2">
    <source>
        <dbReference type="SAM" id="Phobius"/>
    </source>
</evidence>
<keyword evidence="4" id="KW-1185">Reference proteome</keyword>
<feature type="compositionally biased region" description="Acidic residues" evidence="1">
    <location>
        <begin position="139"/>
        <end position="150"/>
    </location>
</feature>
<comment type="caution">
    <text evidence="3">The sequence shown here is derived from an EMBL/GenBank/DDBJ whole genome shotgun (WGS) entry which is preliminary data.</text>
</comment>
<feature type="region of interest" description="Disordered" evidence="1">
    <location>
        <begin position="74"/>
        <end position="194"/>
    </location>
</feature>
<feature type="compositionally biased region" description="Basic and acidic residues" evidence="1">
    <location>
        <begin position="103"/>
        <end position="112"/>
    </location>
</feature>
<keyword evidence="2" id="KW-0812">Transmembrane</keyword>
<reference evidence="3 4" key="1">
    <citation type="journal article" date="2019" name="Philos. Trans. R. Soc. Lond., B, Biol. Sci.">
        <title>Ant behaviour and brain gene expression of defending hosts depend on the ecological success of the intruding social parasite.</title>
        <authorList>
            <person name="Kaur R."/>
            <person name="Stoldt M."/>
            <person name="Jongepier E."/>
            <person name="Feldmeyer B."/>
            <person name="Menzel F."/>
            <person name="Bornberg-Bauer E."/>
            <person name="Foitzik S."/>
        </authorList>
    </citation>
    <scope>NUCLEOTIDE SEQUENCE [LARGE SCALE GENOMIC DNA]</scope>
    <source>
        <tissue evidence="3">Whole body</tissue>
    </source>
</reference>
<feature type="region of interest" description="Disordered" evidence="1">
    <location>
        <begin position="424"/>
        <end position="507"/>
    </location>
</feature>
<feature type="compositionally biased region" description="Basic and acidic residues" evidence="1">
    <location>
        <begin position="165"/>
        <end position="179"/>
    </location>
</feature>
<dbReference type="Proteomes" id="UP000310200">
    <property type="component" value="Unassembled WGS sequence"/>
</dbReference>
<feature type="transmembrane region" description="Helical" evidence="2">
    <location>
        <begin position="827"/>
        <end position="846"/>
    </location>
</feature>
<keyword evidence="2" id="KW-1133">Transmembrane helix</keyword>
<evidence type="ECO:0000313" key="3">
    <source>
        <dbReference type="EMBL" id="TGZ52614.1"/>
    </source>
</evidence>
<evidence type="ECO:0000313" key="4">
    <source>
        <dbReference type="Proteomes" id="UP000310200"/>
    </source>
</evidence>
<accession>A0A4V3SBE5</accession>
<dbReference type="AlphaFoldDB" id="A0A4V3SBE5"/>
<gene>
    <name evidence="3" type="ORF">DBV15_07105</name>
</gene>
<proteinExistence type="predicted"/>
<organism evidence="3 4">
    <name type="scientific">Temnothorax longispinosus</name>
    <dbReference type="NCBI Taxonomy" id="300112"/>
    <lineage>
        <taxon>Eukaryota</taxon>
        <taxon>Metazoa</taxon>
        <taxon>Ecdysozoa</taxon>
        <taxon>Arthropoda</taxon>
        <taxon>Hexapoda</taxon>
        <taxon>Insecta</taxon>
        <taxon>Pterygota</taxon>
        <taxon>Neoptera</taxon>
        <taxon>Endopterygota</taxon>
        <taxon>Hymenoptera</taxon>
        <taxon>Apocrita</taxon>
        <taxon>Aculeata</taxon>
        <taxon>Formicoidea</taxon>
        <taxon>Formicidae</taxon>
        <taxon>Myrmicinae</taxon>
        <taxon>Temnothorax</taxon>
    </lineage>
</organism>
<feature type="compositionally biased region" description="Basic and acidic residues" evidence="1">
    <location>
        <begin position="461"/>
        <end position="481"/>
    </location>
</feature>
<feature type="compositionally biased region" description="Basic and acidic residues" evidence="1">
    <location>
        <begin position="433"/>
        <end position="451"/>
    </location>
</feature>
<evidence type="ECO:0000256" key="1">
    <source>
        <dbReference type="SAM" id="MobiDB-lite"/>
    </source>
</evidence>